<evidence type="ECO:0000313" key="1">
    <source>
        <dbReference type="EMBL" id="MEP0863380.1"/>
    </source>
</evidence>
<evidence type="ECO:0000313" key="2">
    <source>
        <dbReference type="Proteomes" id="UP001442494"/>
    </source>
</evidence>
<proteinExistence type="predicted"/>
<dbReference type="EMBL" id="JAMPKK010000003">
    <property type="protein sequence ID" value="MEP0863380.1"/>
    <property type="molecule type" value="Genomic_DNA"/>
</dbReference>
<gene>
    <name evidence="1" type="ORF">NDI37_02730</name>
</gene>
<reference evidence="1 2" key="1">
    <citation type="submission" date="2022-04" db="EMBL/GenBank/DDBJ databases">
        <title>Positive selection, recombination, and allopatry shape intraspecific diversity of widespread and dominant cyanobacteria.</title>
        <authorList>
            <person name="Wei J."/>
            <person name="Shu W."/>
            <person name="Hu C."/>
        </authorList>
    </citation>
    <scope>NUCLEOTIDE SEQUENCE [LARGE SCALE GENOMIC DNA]</scope>
    <source>
        <strain evidence="1 2">GB2-A5</strain>
    </source>
</reference>
<accession>A0ABV0JIZ3</accession>
<organism evidence="1 2">
    <name type="scientific">Funiculus sociatus GB2-A5</name>
    <dbReference type="NCBI Taxonomy" id="2933946"/>
    <lineage>
        <taxon>Bacteria</taxon>
        <taxon>Bacillati</taxon>
        <taxon>Cyanobacteriota</taxon>
        <taxon>Cyanophyceae</taxon>
        <taxon>Coleofasciculales</taxon>
        <taxon>Coleofasciculaceae</taxon>
        <taxon>Funiculus</taxon>
    </lineage>
</organism>
<protein>
    <submittedName>
        <fullName evidence="1">Uncharacterized protein</fullName>
    </submittedName>
</protein>
<keyword evidence="2" id="KW-1185">Reference proteome</keyword>
<comment type="caution">
    <text evidence="1">The sequence shown here is derived from an EMBL/GenBank/DDBJ whole genome shotgun (WGS) entry which is preliminary data.</text>
</comment>
<name>A0ABV0JIZ3_9CYAN</name>
<dbReference type="Proteomes" id="UP001442494">
    <property type="component" value="Unassembled WGS sequence"/>
</dbReference>
<sequence length="59" mass="6536">MDMFLFLKCHCLGLGTGDWVLGTGDWGLGRILFQFPIPNSQSKETVIFFSPSVLETNLG</sequence>